<dbReference type="GO" id="GO:0032259">
    <property type="term" value="P:methylation"/>
    <property type="evidence" value="ECO:0007669"/>
    <property type="project" value="UniProtKB-KW"/>
</dbReference>
<name>A0ABU8MN87_9PSEU</name>
<keyword evidence="2" id="KW-0808">Transferase</keyword>
<dbReference type="Gene3D" id="3.40.50.150">
    <property type="entry name" value="Vaccinia Virus protein VP39"/>
    <property type="match status" value="1"/>
</dbReference>
<dbReference type="EC" id="2.1.-.-" evidence="2"/>
<evidence type="ECO:0000313" key="2">
    <source>
        <dbReference type="EMBL" id="MEJ2867893.1"/>
    </source>
</evidence>
<dbReference type="InterPro" id="IPR041698">
    <property type="entry name" value="Methyltransf_25"/>
</dbReference>
<dbReference type="GO" id="GO:0008168">
    <property type="term" value="F:methyltransferase activity"/>
    <property type="evidence" value="ECO:0007669"/>
    <property type="project" value="UniProtKB-KW"/>
</dbReference>
<protein>
    <submittedName>
        <fullName evidence="2">Class I SAM-dependent methyltransferase</fullName>
        <ecNumber evidence="2">2.1.-.-</ecNumber>
    </submittedName>
</protein>
<dbReference type="RefSeq" id="WP_337694499.1">
    <property type="nucleotide sequence ID" value="NZ_JBBEGN010000003.1"/>
</dbReference>
<dbReference type="Proteomes" id="UP001385809">
    <property type="component" value="Unassembled WGS sequence"/>
</dbReference>
<proteinExistence type="predicted"/>
<reference evidence="2 3" key="1">
    <citation type="submission" date="2024-03" db="EMBL/GenBank/DDBJ databases">
        <title>Actinomycetospora sp. OC33-EN08, a novel actinomycete isolated from wild orchid (Aerides multiflora).</title>
        <authorList>
            <person name="Suriyachadkun C."/>
        </authorList>
    </citation>
    <scope>NUCLEOTIDE SEQUENCE [LARGE SCALE GENOMIC DNA]</scope>
    <source>
        <strain evidence="2 3">OC33-EN08</strain>
    </source>
</reference>
<organism evidence="2 3">
    <name type="scientific">Actinomycetospora aurantiaca</name>
    <dbReference type="NCBI Taxonomy" id="3129233"/>
    <lineage>
        <taxon>Bacteria</taxon>
        <taxon>Bacillati</taxon>
        <taxon>Actinomycetota</taxon>
        <taxon>Actinomycetes</taxon>
        <taxon>Pseudonocardiales</taxon>
        <taxon>Pseudonocardiaceae</taxon>
        <taxon>Actinomycetospora</taxon>
    </lineage>
</organism>
<comment type="caution">
    <text evidence="2">The sequence shown here is derived from an EMBL/GenBank/DDBJ whole genome shotgun (WGS) entry which is preliminary data.</text>
</comment>
<dbReference type="CDD" id="cd02440">
    <property type="entry name" value="AdoMet_MTases"/>
    <property type="match status" value="1"/>
</dbReference>
<keyword evidence="3" id="KW-1185">Reference proteome</keyword>
<evidence type="ECO:0000313" key="3">
    <source>
        <dbReference type="Proteomes" id="UP001385809"/>
    </source>
</evidence>
<feature type="domain" description="Methyltransferase" evidence="1">
    <location>
        <begin position="135"/>
        <end position="231"/>
    </location>
</feature>
<keyword evidence="2" id="KW-0489">Methyltransferase</keyword>
<dbReference type="Pfam" id="PF13649">
    <property type="entry name" value="Methyltransf_25"/>
    <property type="match status" value="1"/>
</dbReference>
<dbReference type="SUPFAM" id="SSF53335">
    <property type="entry name" value="S-adenosyl-L-methionine-dependent methyltransferases"/>
    <property type="match status" value="1"/>
</dbReference>
<sequence length="376" mass="40516">MIDPLSGRPLHADTDHSLTDGRRRWPVLDGIPYLRVDRDEVVEWALAALDDGRPGDAAAVLLADNDDWWDEPPPPPERLAALYEAAADPATTLRDAVRGLGLGRVGDYFLHRDHDPSGLAVTALVATHPPAGRPVVDLACGAGHLLRRLVLEPGEVGPATGVDVVFGKLWLARRFVLPADAEVALVCADLRATWPIEPDGDRWVCCHDALYFLDDPADVLHRAVALAGPGGAVLAAHCHNAEHPLGAAGHPLTVDAWAALLPDALTYAEEELTHATLAGRPARPAVGNGLRSTEAVALALDHADATPRAGLLDPSPGAPLHPNPLYRDGVREWPNARWGEEYGARAAEYLPEHRPEDLPDDEAARRRVLVELPERW</sequence>
<gene>
    <name evidence="2" type="ORF">WCD74_08965</name>
</gene>
<dbReference type="EMBL" id="JBBEGN010000003">
    <property type="protein sequence ID" value="MEJ2867893.1"/>
    <property type="molecule type" value="Genomic_DNA"/>
</dbReference>
<accession>A0ABU8MN87</accession>
<evidence type="ECO:0000259" key="1">
    <source>
        <dbReference type="Pfam" id="PF13649"/>
    </source>
</evidence>
<dbReference type="InterPro" id="IPR029063">
    <property type="entry name" value="SAM-dependent_MTases_sf"/>
</dbReference>